<dbReference type="PANTHER" id="PTHR11814">
    <property type="entry name" value="SULFATE TRANSPORTER"/>
    <property type="match status" value="1"/>
</dbReference>
<feature type="compositionally biased region" description="Gly residues" evidence="5">
    <location>
        <begin position="890"/>
        <end position="901"/>
    </location>
</feature>
<dbReference type="Proteomes" id="UP001456524">
    <property type="component" value="Unassembled WGS sequence"/>
</dbReference>
<feature type="transmembrane region" description="Helical" evidence="6">
    <location>
        <begin position="269"/>
        <end position="289"/>
    </location>
</feature>
<feature type="transmembrane region" description="Helical" evidence="6">
    <location>
        <begin position="324"/>
        <end position="342"/>
    </location>
</feature>
<dbReference type="SUPFAM" id="SSF52091">
    <property type="entry name" value="SpoIIaa-like"/>
    <property type="match status" value="1"/>
</dbReference>
<accession>A0ABR1XLA4</accession>
<evidence type="ECO:0000256" key="2">
    <source>
        <dbReference type="ARBA" id="ARBA00022692"/>
    </source>
</evidence>
<feature type="compositionally biased region" description="Low complexity" evidence="5">
    <location>
        <begin position="8"/>
        <end position="32"/>
    </location>
</feature>
<feature type="transmembrane region" description="Helical" evidence="6">
    <location>
        <begin position="354"/>
        <end position="373"/>
    </location>
</feature>
<name>A0ABR1XLA4_9PEZI</name>
<evidence type="ECO:0000256" key="1">
    <source>
        <dbReference type="ARBA" id="ARBA00004141"/>
    </source>
</evidence>
<dbReference type="InterPro" id="IPR001902">
    <property type="entry name" value="SLC26A/SulP_fam"/>
</dbReference>
<reference evidence="8 9" key="1">
    <citation type="journal article" date="2022" name="G3 (Bethesda)">
        <title>Enemy or ally: a genomic approach to elucidate the lifestyle of Phyllosticta citrichinaensis.</title>
        <authorList>
            <person name="Buijs V.A."/>
            <person name="Groenewald J.Z."/>
            <person name="Haridas S."/>
            <person name="LaButti K.M."/>
            <person name="Lipzen A."/>
            <person name="Martin F.M."/>
            <person name="Barry K."/>
            <person name="Grigoriev I.V."/>
            <person name="Crous P.W."/>
            <person name="Seidl M.F."/>
        </authorList>
    </citation>
    <scope>NUCLEOTIDE SEQUENCE [LARGE SCALE GENOMIC DNA]</scope>
    <source>
        <strain evidence="8 9">CBS 129764</strain>
    </source>
</reference>
<organism evidence="8 9">
    <name type="scientific">Phyllosticta citrichinensis</name>
    <dbReference type="NCBI Taxonomy" id="1130410"/>
    <lineage>
        <taxon>Eukaryota</taxon>
        <taxon>Fungi</taxon>
        <taxon>Dikarya</taxon>
        <taxon>Ascomycota</taxon>
        <taxon>Pezizomycotina</taxon>
        <taxon>Dothideomycetes</taxon>
        <taxon>Dothideomycetes incertae sedis</taxon>
        <taxon>Botryosphaeriales</taxon>
        <taxon>Phyllostictaceae</taxon>
        <taxon>Phyllosticta</taxon>
    </lineage>
</organism>
<feature type="compositionally biased region" description="Low complexity" evidence="5">
    <location>
        <begin position="85"/>
        <end position="96"/>
    </location>
</feature>
<evidence type="ECO:0000259" key="7">
    <source>
        <dbReference type="PROSITE" id="PS50801"/>
    </source>
</evidence>
<keyword evidence="3 6" id="KW-1133">Transmembrane helix</keyword>
<feature type="transmembrane region" description="Helical" evidence="6">
    <location>
        <begin position="577"/>
        <end position="596"/>
    </location>
</feature>
<keyword evidence="4 6" id="KW-0472">Membrane</keyword>
<feature type="compositionally biased region" description="Gly residues" evidence="5">
    <location>
        <begin position="166"/>
        <end position="177"/>
    </location>
</feature>
<dbReference type="Pfam" id="PF01740">
    <property type="entry name" value="STAS"/>
    <property type="match status" value="1"/>
</dbReference>
<dbReference type="InterPro" id="IPR036513">
    <property type="entry name" value="STAS_dom_sf"/>
</dbReference>
<dbReference type="CDD" id="cd07042">
    <property type="entry name" value="STAS_SulP_like_sulfate_transporter"/>
    <property type="match status" value="1"/>
</dbReference>
<keyword evidence="9" id="KW-1185">Reference proteome</keyword>
<feature type="region of interest" description="Disordered" evidence="5">
    <location>
        <begin position="1"/>
        <end position="142"/>
    </location>
</feature>
<evidence type="ECO:0000256" key="5">
    <source>
        <dbReference type="SAM" id="MobiDB-lite"/>
    </source>
</evidence>
<evidence type="ECO:0000313" key="8">
    <source>
        <dbReference type="EMBL" id="KAK8159412.1"/>
    </source>
</evidence>
<feature type="transmembrane region" description="Helical" evidence="6">
    <location>
        <begin position="438"/>
        <end position="459"/>
    </location>
</feature>
<sequence length="934" mass="98725">MPSPPSPNSSSRPPSIHSRTASTSRSAAHQHAPSNPTRLREAHSASSPSPEDLMSPASCHTREPSGAHEPRVEDTGIRPTMPDHASATSIRSSARADPPADDSTDEPTARTRLLASQNRDDKSAGYGADGRENAFSRPPVKRSYGSFGSTFSGLVGGPYPGVSDGPPGGGGSGGGVGDVLGDSVTDGLLGGGPLKRPTTTAWLAERHGIQNRRSMYLAYYIPIFNWLRQYKWRYLRGDFVSALTMASFYIPMSLSYAANLGHLPPVNGLYSFVFNPFIYAIFGTAPLMVVGPEAPGSLLTGEVVRENIRNGHTGDHADQRNAEIAGITTFIAGAVILLSGLFRLGFLDNVLSRPFLRGFISAIGVVIFVDQLIPELGIARLAEGAGGVEHGSTIDKLIFIIEHLGKAHKLTCAVSFSAFFFIMFCREMKKRLQHRYSWIVYIPDRFIVVVLSAIITWQLRLDQKGLAILGNVNTSGGALFRVHLPFRLSHLKYASDAFSTAFTIALLGFFESSVAAKSLPTPKDGIENVHVSANRELVALGIANVTGGLFMALPAFGGYGRSKVNASTGGKTPMSSILLSLLTLICVLFLLPYFYYLPKGVLSAMVSVVACSLVEEAPHDIRFFLRIRGLSELSLMLVIFLVTIFWDLKKGIAVGIGLSLLRVIRHSTRPRIQILGRVPGTTDRFENAELGFVNGDPDHPAAAPQPQALEFIEGALIVKIPEPLTFANTGDLRNRLKRLEYHGTGAAHPALPRVRDDAHNANIIFDVHGVTSLDGAGAQVLAEIVAGYVERGVRVFFCRVRRGTASASAASGAVSSANAGSIAGLASVKKKKSAAAGDDVWRLFVDSGIVETVGGESHFVESVGEAIRLTEREGTTTGAATPVPAASAGGLAGGGGSGGSGVRSPVGGLSRSSTAAAAAAGMGMGAVASGREVV</sequence>
<feature type="transmembrane region" description="Helical" evidence="6">
    <location>
        <begin position="239"/>
        <end position="257"/>
    </location>
</feature>
<feature type="compositionally biased region" description="Basic and acidic residues" evidence="5">
    <location>
        <begin position="60"/>
        <end position="76"/>
    </location>
</feature>
<gene>
    <name evidence="8" type="ORF">IWX90DRAFT_488879</name>
</gene>
<feature type="compositionally biased region" description="Basic and acidic residues" evidence="5">
    <location>
        <begin position="118"/>
        <end position="134"/>
    </location>
</feature>
<dbReference type="InterPro" id="IPR002645">
    <property type="entry name" value="STAS_dom"/>
</dbReference>
<feature type="transmembrane region" description="Helical" evidence="6">
    <location>
        <begin position="496"/>
        <end position="517"/>
    </location>
</feature>
<evidence type="ECO:0000256" key="6">
    <source>
        <dbReference type="SAM" id="Phobius"/>
    </source>
</evidence>
<feature type="region of interest" description="Disordered" evidence="5">
    <location>
        <begin position="874"/>
        <end position="908"/>
    </location>
</feature>
<feature type="transmembrane region" description="Helical" evidence="6">
    <location>
        <begin position="633"/>
        <end position="661"/>
    </location>
</feature>
<protein>
    <submittedName>
        <fullName evidence="8">Sulfate transporter family-domain-containing protein</fullName>
    </submittedName>
</protein>
<comment type="subcellular location">
    <subcellularLocation>
        <location evidence="1">Membrane</location>
        <topology evidence="1">Multi-pass membrane protein</topology>
    </subcellularLocation>
</comment>
<feature type="transmembrane region" description="Helical" evidence="6">
    <location>
        <begin position="537"/>
        <end position="556"/>
    </location>
</feature>
<dbReference type="PROSITE" id="PS50801">
    <property type="entry name" value="STAS"/>
    <property type="match status" value="1"/>
</dbReference>
<feature type="transmembrane region" description="Helical" evidence="6">
    <location>
        <begin position="407"/>
        <end position="426"/>
    </location>
</feature>
<keyword evidence="2 6" id="KW-0812">Transmembrane</keyword>
<evidence type="ECO:0000256" key="3">
    <source>
        <dbReference type="ARBA" id="ARBA00022989"/>
    </source>
</evidence>
<dbReference type="Gene3D" id="3.30.750.24">
    <property type="entry name" value="STAS domain"/>
    <property type="match status" value="1"/>
</dbReference>
<evidence type="ECO:0000256" key="4">
    <source>
        <dbReference type="ARBA" id="ARBA00023136"/>
    </source>
</evidence>
<feature type="compositionally biased region" description="Low complexity" evidence="5">
    <location>
        <begin position="875"/>
        <end position="889"/>
    </location>
</feature>
<evidence type="ECO:0000313" key="9">
    <source>
        <dbReference type="Proteomes" id="UP001456524"/>
    </source>
</evidence>
<dbReference type="EMBL" id="JBBWUH010000008">
    <property type="protein sequence ID" value="KAK8159412.1"/>
    <property type="molecule type" value="Genomic_DNA"/>
</dbReference>
<feature type="region of interest" description="Disordered" evidence="5">
    <location>
        <begin position="158"/>
        <end position="177"/>
    </location>
</feature>
<dbReference type="Pfam" id="PF00916">
    <property type="entry name" value="Sulfate_transp"/>
    <property type="match status" value="1"/>
</dbReference>
<comment type="caution">
    <text evidence="8">The sequence shown here is derived from an EMBL/GenBank/DDBJ whole genome shotgun (WGS) entry which is preliminary data.</text>
</comment>
<dbReference type="InterPro" id="IPR011547">
    <property type="entry name" value="SLC26A/SulP_dom"/>
</dbReference>
<feature type="domain" description="STAS" evidence="7">
    <location>
        <begin position="705"/>
        <end position="797"/>
    </location>
</feature>
<proteinExistence type="predicted"/>